<keyword evidence="3" id="KW-1185">Reference proteome</keyword>
<evidence type="ECO:0000256" key="1">
    <source>
        <dbReference type="SAM" id="MobiDB-lite"/>
    </source>
</evidence>
<evidence type="ECO:0000313" key="3">
    <source>
        <dbReference type="Proteomes" id="UP001271723"/>
    </source>
</evidence>
<protein>
    <submittedName>
        <fullName evidence="2">Uncharacterized protein</fullName>
    </submittedName>
</protein>
<gene>
    <name evidence="2" type="ORF">PV517_14260</name>
</gene>
<dbReference type="Proteomes" id="UP001271723">
    <property type="component" value="Unassembled WGS sequence"/>
</dbReference>
<dbReference type="RefSeq" id="WP_086756725.1">
    <property type="nucleotide sequence ID" value="NZ_JAGJBZ010000001.1"/>
</dbReference>
<evidence type="ECO:0000313" key="2">
    <source>
        <dbReference type="EMBL" id="MDX2909861.1"/>
    </source>
</evidence>
<sequence>MRSLPRTYLRKALTGEGAPWRIAGAAMLLLTLAGQHPHHDFSRVRSRDHFSLLPNWRFFAPHPAMFDYHFLYRTVSGDGSASTWRDASGIVDRKPMHLVWFPTRRADKAVFDACQEILPRLEQGFAAATSTPGCRLITEHVRTRIAAEETPADDIRGFQFALASGTGYDLRQDPRLMFVSPFIPLDPYASRTPLSPSSAASSASSAKTEVRA</sequence>
<feature type="compositionally biased region" description="Low complexity" evidence="1">
    <location>
        <begin position="195"/>
        <end position="206"/>
    </location>
</feature>
<proteinExistence type="predicted"/>
<accession>A0ABU4L2D9</accession>
<dbReference type="EMBL" id="JARAVY010000005">
    <property type="protein sequence ID" value="MDX2909861.1"/>
    <property type="molecule type" value="Genomic_DNA"/>
</dbReference>
<name>A0ABU4L2D9_9ACTN</name>
<organism evidence="2 3">
    <name type="scientific">Streptomyces griseiscabiei</name>
    <dbReference type="NCBI Taxonomy" id="2993540"/>
    <lineage>
        <taxon>Bacteria</taxon>
        <taxon>Bacillati</taxon>
        <taxon>Actinomycetota</taxon>
        <taxon>Actinomycetes</taxon>
        <taxon>Kitasatosporales</taxon>
        <taxon>Streptomycetaceae</taxon>
        <taxon>Streptomyces</taxon>
    </lineage>
</organism>
<reference evidence="2 3" key="1">
    <citation type="journal article" date="2023" name="Microb. Genom.">
        <title>Mesoterricola silvestris gen. nov., sp. nov., Mesoterricola sediminis sp. nov., Geothrix oryzae sp. nov., Geothrix edaphica sp. nov., Geothrix rubra sp. nov., and Geothrix limicola sp. nov., six novel members of Acidobacteriota isolated from soils.</title>
        <authorList>
            <person name="Weisberg A.J."/>
            <person name="Pearce E."/>
            <person name="Kramer C.G."/>
            <person name="Chang J.H."/>
            <person name="Clarke C.R."/>
        </authorList>
    </citation>
    <scope>NUCLEOTIDE SEQUENCE [LARGE SCALE GENOMIC DNA]</scope>
    <source>
        <strain evidence="2 3">NRRL_B-2795</strain>
    </source>
</reference>
<comment type="caution">
    <text evidence="2">The sequence shown here is derived from an EMBL/GenBank/DDBJ whole genome shotgun (WGS) entry which is preliminary data.</text>
</comment>
<feature type="region of interest" description="Disordered" evidence="1">
    <location>
        <begin position="192"/>
        <end position="212"/>
    </location>
</feature>